<dbReference type="PROSITE" id="PS51257">
    <property type="entry name" value="PROKAR_LIPOPROTEIN"/>
    <property type="match status" value="1"/>
</dbReference>
<proteinExistence type="predicted"/>
<dbReference type="AlphaFoldDB" id="A0A5C5YQY8"/>
<protein>
    <submittedName>
        <fullName evidence="1">Uncharacterized protein</fullName>
    </submittedName>
</protein>
<dbReference type="EMBL" id="SJPO01000004">
    <property type="protein sequence ID" value="TWT77362.1"/>
    <property type="molecule type" value="Genomic_DNA"/>
</dbReference>
<sequence>MKRHSTLALAAALLMIGATTGCERKEKVLEVDSPGLQVDVERNVDTGEVEVNVDEE</sequence>
<evidence type="ECO:0000313" key="2">
    <source>
        <dbReference type="Proteomes" id="UP000318478"/>
    </source>
</evidence>
<dbReference type="Proteomes" id="UP000318478">
    <property type="component" value="Unassembled WGS sequence"/>
</dbReference>
<name>A0A5C5YQY8_9BACT</name>
<evidence type="ECO:0000313" key="1">
    <source>
        <dbReference type="EMBL" id="TWT77362.1"/>
    </source>
</evidence>
<keyword evidence="2" id="KW-1185">Reference proteome</keyword>
<dbReference type="RefSeq" id="WP_197527839.1">
    <property type="nucleotide sequence ID" value="NZ_SJPO01000004.1"/>
</dbReference>
<accession>A0A5C5YQY8</accession>
<organism evidence="1 2">
    <name type="scientific">Posidoniimonas polymericola</name>
    <dbReference type="NCBI Taxonomy" id="2528002"/>
    <lineage>
        <taxon>Bacteria</taxon>
        <taxon>Pseudomonadati</taxon>
        <taxon>Planctomycetota</taxon>
        <taxon>Planctomycetia</taxon>
        <taxon>Pirellulales</taxon>
        <taxon>Lacipirellulaceae</taxon>
        <taxon>Posidoniimonas</taxon>
    </lineage>
</organism>
<gene>
    <name evidence="1" type="ORF">Pla123a_20230</name>
</gene>
<comment type="caution">
    <text evidence="1">The sequence shown here is derived from an EMBL/GenBank/DDBJ whole genome shotgun (WGS) entry which is preliminary data.</text>
</comment>
<reference evidence="1 2" key="1">
    <citation type="submission" date="2019-02" db="EMBL/GenBank/DDBJ databases">
        <title>Deep-cultivation of Planctomycetes and their phenomic and genomic characterization uncovers novel biology.</title>
        <authorList>
            <person name="Wiegand S."/>
            <person name="Jogler M."/>
            <person name="Boedeker C."/>
            <person name="Pinto D."/>
            <person name="Vollmers J."/>
            <person name="Rivas-Marin E."/>
            <person name="Kohn T."/>
            <person name="Peeters S.H."/>
            <person name="Heuer A."/>
            <person name="Rast P."/>
            <person name="Oberbeckmann S."/>
            <person name="Bunk B."/>
            <person name="Jeske O."/>
            <person name="Meyerdierks A."/>
            <person name="Storesund J.E."/>
            <person name="Kallscheuer N."/>
            <person name="Luecker S."/>
            <person name="Lage O.M."/>
            <person name="Pohl T."/>
            <person name="Merkel B.J."/>
            <person name="Hornburger P."/>
            <person name="Mueller R.-W."/>
            <person name="Bruemmer F."/>
            <person name="Labrenz M."/>
            <person name="Spormann A.M."/>
            <person name="Op Den Camp H."/>
            <person name="Overmann J."/>
            <person name="Amann R."/>
            <person name="Jetten M.S.M."/>
            <person name="Mascher T."/>
            <person name="Medema M.H."/>
            <person name="Devos D.P."/>
            <person name="Kaster A.-K."/>
            <person name="Ovreas L."/>
            <person name="Rohde M."/>
            <person name="Galperin M.Y."/>
            <person name="Jogler C."/>
        </authorList>
    </citation>
    <scope>NUCLEOTIDE SEQUENCE [LARGE SCALE GENOMIC DNA]</scope>
    <source>
        <strain evidence="1 2">Pla123a</strain>
    </source>
</reference>